<dbReference type="AlphaFoldDB" id="A0A1J4KWC1"/>
<dbReference type="Proteomes" id="UP000179807">
    <property type="component" value="Unassembled WGS sequence"/>
</dbReference>
<evidence type="ECO:0000313" key="3">
    <source>
        <dbReference type="Proteomes" id="UP000179807"/>
    </source>
</evidence>
<protein>
    <recommendedName>
        <fullName evidence="1">Initiator binding domain-containing protein</fullName>
    </recommendedName>
</protein>
<dbReference type="EMBL" id="MLAK01000261">
    <property type="protein sequence ID" value="OHT15184.1"/>
    <property type="molecule type" value="Genomic_DNA"/>
</dbReference>
<keyword evidence="3" id="KW-1185">Reference proteome</keyword>
<organism evidence="2 3">
    <name type="scientific">Tritrichomonas foetus</name>
    <dbReference type="NCBI Taxonomy" id="1144522"/>
    <lineage>
        <taxon>Eukaryota</taxon>
        <taxon>Metamonada</taxon>
        <taxon>Parabasalia</taxon>
        <taxon>Tritrichomonadida</taxon>
        <taxon>Tritrichomonadidae</taxon>
        <taxon>Tritrichomonas</taxon>
    </lineage>
</organism>
<dbReference type="VEuPathDB" id="TrichDB:TRFO_14371"/>
<feature type="domain" description="Initiator binding" evidence="1">
    <location>
        <begin position="20"/>
        <end position="145"/>
    </location>
</feature>
<sequence length="288" mass="31675">MTQAEEVSNTPPAFFELLDESDRAAYLSLRQELASSDTKFKRYKRITSLQDALCAIRNFCARNKDDDWKRYLVCGVCWMGWDIAINTRQLRLLVNKCKSSINGALAKMGYSTAPIKGESSAALVQAIPFLKGNFVEQRMWTVRRRQLASPAPVMNFGLVSPFPASINALPAISPQPYISALPSLLPPACHSEITAVFGIADSPSDISSPEYNMNSANKTNLAGSTSNASGNGGDGNMMISPAPLNCCQQKEVLFEKKIDMFQDVCCCCPLDWLTDDDDEKDPEFLAYG</sequence>
<accession>A0A1J4KWC1</accession>
<dbReference type="GeneID" id="94832475"/>
<evidence type="ECO:0000313" key="2">
    <source>
        <dbReference type="EMBL" id="OHT15184.1"/>
    </source>
</evidence>
<proteinExistence type="predicted"/>
<comment type="caution">
    <text evidence="2">The sequence shown here is derived from an EMBL/GenBank/DDBJ whole genome shotgun (WGS) entry which is preliminary data.</text>
</comment>
<dbReference type="RefSeq" id="XP_068368320.1">
    <property type="nucleotide sequence ID" value="XM_068497771.1"/>
</dbReference>
<gene>
    <name evidence="2" type="ORF">TRFO_14371</name>
</gene>
<evidence type="ECO:0000259" key="1">
    <source>
        <dbReference type="Pfam" id="PF10416"/>
    </source>
</evidence>
<name>A0A1J4KWC1_9EUKA</name>
<dbReference type="Pfam" id="PF10416">
    <property type="entry name" value="IBD"/>
    <property type="match status" value="1"/>
</dbReference>
<dbReference type="OrthoDB" id="10438796at2759"/>
<dbReference type="InterPro" id="IPR018845">
    <property type="entry name" value="Initiator-bd"/>
</dbReference>
<reference evidence="2" key="1">
    <citation type="submission" date="2016-10" db="EMBL/GenBank/DDBJ databases">
        <authorList>
            <person name="Benchimol M."/>
            <person name="Almeida L.G."/>
            <person name="Vasconcelos A.T."/>
            <person name="Perreira-Neves A."/>
            <person name="Rosa I.A."/>
            <person name="Tasca T."/>
            <person name="Bogo M.R."/>
            <person name="de Souza W."/>
        </authorList>
    </citation>
    <scope>NUCLEOTIDE SEQUENCE [LARGE SCALE GENOMIC DNA]</scope>
    <source>
        <strain evidence="2">K</strain>
    </source>
</reference>